<organism evidence="1">
    <name type="scientific">Brassica oleracea</name>
    <name type="common">Wild cabbage</name>
    <dbReference type="NCBI Taxonomy" id="3712"/>
    <lineage>
        <taxon>Eukaryota</taxon>
        <taxon>Viridiplantae</taxon>
        <taxon>Streptophyta</taxon>
        <taxon>Embryophyta</taxon>
        <taxon>Tracheophyta</taxon>
        <taxon>Spermatophyta</taxon>
        <taxon>Magnoliopsida</taxon>
        <taxon>eudicotyledons</taxon>
        <taxon>Gunneridae</taxon>
        <taxon>Pentapetalae</taxon>
        <taxon>rosids</taxon>
        <taxon>malvids</taxon>
        <taxon>Brassicales</taxon>
        <taxon>Brassicaceae</taxon>
        <taxon>Brassiceae</taxon>
        <taxon>Brassica</taxon>
    </lineage>
</organism>
<evidence type="ECO:0000313" key="1">
    <source>
        <dbReference type="EMBL" id="VDD29018.1"/>
    </source>
</evidence>
<accession>A0A3P6DQW5</accession>
<proteinExistence type="predicted"/>
<protein>
    <submittedName>
        <fullName evidence="1">Uncharacterized protein</fullName>
    </submittedName>
</protein>
<name>A0A3P6DQW5_BRAOL</name>
<reference evidence="1" key="1">
    <citation type="submission" date="2018-11" db="EMBL/GenBank/DDBJ databases">
        <authorList>
            <consortium name="Genoscope - CEA"/>
            <person name="William W."/>
        </authorList>
    </citation>
    <scope>NUCLEOTIDE SEQUENCE</scope>
</reference>
<gene>
    <name evidence="1" type="ORF">BOLC9T54341H</name>
</gene>
<sequence>MGDILVPRQPQDIASSTVRRKEGEVRPRPINLVKLESPILMLEIAKVRADRRTTTLSMEGKYGAVWKTHLGGRNCKDHKEDAPQITLNGTPLARRRPAKATNLPLNGNHDVFLENTETKQAIT</sequence>
<dbReference type="EMBL" id="LR031875">
    <property type="protein sequence ID" value="VDD29018.1"/>
    <property type="molecule type" value="Genomic_DNA"/>
</dbReference>
<dbReference type="AlphaFoldDB" id="A0A3P6DQW5"/>